<proteinExistence type="predicted"/>
<keyword evidence="2" id="KW-0472">Membrane</keyword>
<keyword evidence="1" id="KW-0175">Coiled coil</keyword>
<dbReference type="EMBL" id="DVLF01000077">
    <property type="protein sequence ID" value="HIT49854.1"/>
    <property type="molecule type" value="Genomic_DNA"/>
</dbReference>
<dbReference type="AlphaFoldDB" id="A0A9D1GQ99"/>
<feature type="coiled-coil region" evidence="1">
    <location>
        <begin position="137"/>
        <end position="171"/>
    </location>
</feature>
<accession>A0A9D1GQ99</accession>
<reference evidence="3" key="2">
    <citation type="journal article" date="2021" name="PeerJ">
        <title>Extensive microbial diversity within the chicken gut microbiome revealed by metagenomics and culture.</title>
        <authorList>
            <person name="Gilroy R."/>
            <person name="Ravi A."/>
            <person name="Getino M."/>
            <person name="Pursley I."/>
            <person name="Horton D.L."/>
            <person name="Alikhan N.F."/>
            <person name="Baker D."/>
            <person name="Gharbi K."/>
            <person name="Hall N."/>
            <person name="Watson M."/>
            <person name="Adriaenssens E.M."/>
            <person name="Foster-Nyarko E."/>
            <person name="Jarju S."/>
            <person name="Secka A."/>
            <person name="Antonio M."/>
            <person name="Oren A."/>
            <person name="Chaudhuri R.R."/>
            <person name="La Ragione R."/>
            <person name="Hildebrand F."/>
            <person name="Pallen M.J."/>
        </authorList>
    </citation>
    <scope>NUCLEOTIDE SEQUENCE</scope>
    <source>
        <strain evidence="3">ChiW17-6978</strain>
    </source>
</reference>
<protein>
    <recommendedName>
        <fullName evidence="5">DUF2812 domain-containing protein</fullName>
    </recommendedName>
</protein>
<keyword evidence="2" id="KW-0812">Transmembrane</keyword>
<keyword evidence="2" id="KW-1133">Transmembrane helix</keyword>
<name>A0A9D1GQ99_9MOLU</name>
<feature type="transmembrane region" description="Helical" evidence="2">
    <location>
        <begin position="87"/>
        <end position="108"/>
    </location>
</feature>
<gene>
    <name evidence="3" type="ORF">IAD46_02385</name>
</gene>
<evidence type="ECO:0008006" key="5">
    <source>
        <dbReference type="Google" id="ProtNLM"/>
    </source>
</evidence>
<evidence type="ECO:0000256" key="1">
    <source>
        <dbReference type="SAM" id="Coils"/>
    </source>
</evidence>
<evidence type="ECO:0000256" key="2">
    <source>
        <dbReference type="SAM" id="Phobius"/>
    </source>
</evidence>
<evidence type="ECO:0000313" key="3">
    <source>
        <dbReference type="EMBL" id="HIT49854.1"/>
    </source>
</evidence>
<reference evidence="3" key="1">
    <citation type="submission" date="2020-10" db="EMBL/GenBank/DDBJ databases">
        <authorList>
            <person name="Gilroy R."/>
        </authorList>
    </citation>
    <scope>NUCLEOTIDE SEQUENCE</scope>
    <source>
        <strain evidence="3">ChiW17-6978</strain>
    </source>
</reference>
<organism evidence="3 4">
    <name type="scientific">Candidatus Pelethenecus faecipullorum</name>
    <dbReference type="NCBI Taxonomy" id="2840900"/>
    <lineage>
        <taxon>Bacteria</taxon>
        <taxon>Bacillati</taxon>
        <taxon>Mycoplasmatota</taxon>
        <taxon>Mollicutes</taxon>
        <taxon>Candidatus Pelethenecus</taxon>
    </lineage>
</organism>
<comment type="caution">
    <text evidence="3">The sequence shown here is derived from an EMBL/GenBank/DDBJ whole genome shotgun (WGS) entry which is preliminary data.</text>
</comment>
<sequence length="178" mass="20603">MKETDWDRLTVHIKKEVVEELKNSYAAFGWNLVQEQEHPQYSDTKVLYFTRPHFLMHKDALQFLQASFEIAFNQTGKLEDKKKERSTIVGITGGLSAAFLIGIGIWLISLKEWAVVIGFVLVLIGLIGAIVIGFCILKMYRLDCKTYTKQIEDEKKEMERICQEARRLRENEATTTEQ</sequence>
<feature type="transmembrane region" description="Helical" evidence="2">
    <location>
        <begin position="114"/>
        <end position="137"/>
    </location>
</feature>
<evidence type="ECO:0000313" key="4">
    <source>
        <dbReference type="Proteomes" id="UP000886758"/>
    </source>
</evidence>
<dbReference type="Proteomes" id="UP000886758">
    <property type="component" value="Unassembled WGS sequence"/>
</dbReference>